<sequence>MTKPQLCTDQHYEYITKNFLNAQMKPFNKIVNYQLPFIQFCYFINIPQDYIIYKPKADDHGIFTAIVISNSLSKIKHKMDPNAIVALNDCTLMDITRENLIYDKTKLENISEITLIKPKKTLFKKKTRQSQYQFNKKISQNGLSTEFDELYTSRTLKNL</sequence>
<dbReference type="Proteomes" id="UP000078046">
    <property type="component" value="Unassembled WGS sequence"/>
</dbReference>
<name>A0A177B7L4_9BILA</name>
<evidence type="ECO:0000313" key="2">
    <source>
        <dbReference type="Proteomes" id="UP000078046"/>
    </source>
</evidence>
<accession>A0A177B7L4</accession>
<reference evidence="1 2" key="1">
    <citation type="submission" date="2016-04" db="EMBL/GenBank/DDBJ databases">
        <title>The genome of Intoshia linei affirms orthonectids as highly simplified spiralians.</title>
        <authorList>
            <person name="Mikhailov K.V."/>
            <person name="Slusarev G.S."/>
            <person name="Nikitin M.A."/>
            <person name="Logacheva M.D."/>
            <person name="Penin A."/>
            <person name="Aleoshin V."/>
            <person name="Panchin Y.V."/>
        </authorList>
    </citation>
    <scope>NUCLEOTIDE SEQUENCE [LARGE SCALE GENOMIC DNA]</scope>
    <source>
        <strain evidence="1">Intl2013</strain>
        <tissue evidence="1">Whole animal</tissue>
    </source>
</reference>
<keyword evidence="2" id="KW-1185">Reference proteome</keyword>
<dbReference type="AlphaFoldDB" id="A0A177B7L4"/>
<dbReference type="EMBL" id="LWCA01000285">
    <property type="protein sequence ID" value="OAF69414.1"/>
    <property type="molecule type" value="Genomic_DNA"/>
</dbReference>
<protein>
    <submittedName>
        <fullName evidence="1">Uncharacterized protein</fullName>
    </submittedName>
</protein>
<organism evidence="1 2">
    <name type="scientific">Intoshia linei</name>
    <dbReference type="NCBI Taxonomy" id="1819745"/>
    <lineage>
        <taxon>Eukaryota</taxon>
        <taxon>Metazoa</taxon>
        <taxon>Spiralia</taxon>
        <taxon>Lophotrochozoa</taxon>
        <taxon>Mesozoa</taxon>
        <taxon>Orthonectida</taxon>
        <taxon>Rhopaluridae</taxon>
        <taxon>Intoshia</taxon>
    </lineage>
</organism>
<comment type="caution">
    <text evidence="1">The sequence shown here is derived from an EMBL/GenBank/DDBJ whole genome shotgun (WGS) entry which is preliminary data.</text>
</comment>
<evidence type="ECO:0000313" key="1">
    <source>
        <dbReference type="EMBL" id="OAF69414.1"/>
    </source>
</evidence>
<proteinExistence type="predicted"/>
<gene>
    <name evidence="1" type="ORF">A3Q56_02813</name>
</gene>